<comment type="function">
    <text evidence="4">PPIases accelerate the folding of proteins. It catalyzes the cis-trans isomerization of proline imidic peptide bonds in oligopeptides.</text>
</comment>
<dbReference type="PROSITE" id="PS00170">
    <property type="entry name" value="CSA_PPIASE_1"/>
    <property type="match status" value="1"/>
</dbReference>
<dbReference type="GO" id="GO:0005737">
    <property type="term" value="C:cytoplasm"/>
    <property type="evidence" value="ECO:0007669"/>
    <property type="project" value="TreeGrafter"/>
</dbReference>
<dbReference type="EMBL" id="LN871598">
    <property type="protein sequence ID" value="CTQ40915.1"/>
    <property type="molecule type" value="Genomic_DNA"/>
</dbReference>
<dbReference type="VEuPathDB" id="PiroplasmaDB:BMR1_03g01580"/>
<dbReference type="AlphaFoldDB" id="A0A0K3AR43"/>
<dbReference type="PANTHER" id="PTHR11071">
    <property type="entry name" value="PEPTIDYL-PROLYL CIS-TRANS ISOMERASE"/>
    <property type="match status" value="1"/>
</dbReference>
<feature type="domain" description="PPIase cyclophilin-type" evidence="5">
    <location>
        <begin position="31"/>
        <end position="196"/>
    </location>
</feature>
<dbReference type="GeneID" id="24424951"/>
<reference evidence="6 7" key="3">
    <citation type="journal article" date="2016" name="Sci. Rep.">
        <title>Genome-wide diversity and gene expression profiling of Babesia microti isolates identify polymorphic genes that mediate host-pathogen interactions.</title>
        <authorList>
            <person name="Silva J.C."/>
            <person name="Cornillot E."/>
            <person name="McCracken C."/>
            <person name="Usmani-Brown S."/>
            <person name="Dwivedi A."/>
            <person name="Ifeonu O.O."/>
            <person name="Crabtree J."/>
            <person name="Gotia H.T."/>
            <person name="Virji A.Z."/>
            <person name="Reynes C."/>
            <person name="Colinge J."/>
            <person name="Kumar V."/>
            <person name="Lawres L."/>
            <person name="Pazzi J.E."/>
            <person name="Pablo J.V."/>
            <person name="Hung C."/>
            <person name="Brancato J."/>
            <person name="Kumari P."/>
            <person name="Orvis J."/>
            <person name="Tretina K."/>
            <person name="Chibucos M."/>
            <person name="Ott S."/>
            <person name="Sadzewicz L."/>
            <person name="Sengamalay N."/>
            <person name="Shetty A.C."/>
            <person name="Su Q."/>
            <person name="Tallon L."/>
            <person name="Fraser C.M."/>
            <person name="Frutos R."/>
            <person name="Molina D.M."/>
            <person name="Krause P.J."/>
            <person name="Ben Mamoun C."/>
        </authorList>
    </citation>
    <scope>NUCLEOTIDE SEQUENCE [LARGE SCALE GENOMIC DNA]</scope>
    <source>
        <strain evidence="6 7">RI</strain>
    </source>
</reference>
<dbReference type="GO" id="GO:0003755">
    <property type="term" value="F:peptidyl-prolyl cis-trans isomerase activity"/>
    <property type="evidence" value="ECO:0007669"/>
    <property type="project" value="UniProtKB-UniRule"/>
</dbReference>
<evidence type="ECO:0000256" key="1">
    <source>
        <dbReference type="ARBA" id="ARBA00000971"/>
    </source>
</evidence>
<reference evidence="6 7" key="2">
    <citation type="journal article" date="2013" name="PLoS ONE">
        <title>Whole genome mapping and re-organization of the nuclear and mitochondrial genomes of Babesia microti isolates.</title>
        <authorList>
            <person name="Cornillot E."/>
            <person name="Dassouli A."/>
            <person name="Garg A."/>
            <person name="Pachikara N."/>
            <person name="Randazzo S."/>
            <person name="Depoix D."/>
            <person name="Carcy B."/>
            <person name="Delbecq S."/>
            <person name="Frutos R."/>
            <person name="Silva J.C."/>
            <person name="Sutton R."/>
            <person name="Krause P.J."/>
            <person name="Mamoun C.B."/>
        </authorList>
    </citation>
    <scope>NUCLEOTIDE SEQUENCE [LARGE SCALE GENOMIC DNA]</scope>
    <source>
        <strain evidence="6 7">RI</strain>
    </source>
</reference>
<dbReference type="SUPFAM" id="SSF50891">
    <property type="entry name" value="Cyclophilin-like"/>
    <property type="match status" value="1"/>
</dbReference>
<dbReference type="GO" id="GO:0016018">
    <property type="term" value="F:cyclosporin A binding"/>
    <property type="evidence" value="ECO:0007669"/>
    <property type="project" value="TreeGrafter"/>
</dbReference>
<dbReference type="EC" id="5.2.1.8" evidence="4"/>
<dbReference type="Pfam" id="PF00160">
    <property type="entry name" value="Pro_isomerase"/>
    <property type="match status" value="1"/>
</dbReference>
<keyword evidence="3 4" id="KW-0413">Isomerase</keyword>
<comment type="catalytic activity">
    <reaction evidence="1 4">
        <text>[protein]-peptidylproline (omega=180) = [protein]-peptidylproline (omega=0)</text>
        <dbReference type="Rhea" id="RHEA:16237"/>
        <dbReference type="Rhea" id="RHEA-COMP:10747"/>
        <dbReference type="Rhea" id="RHEA-COMP:10748"/>
        <dbReference type="ChEBI" id="CHEBI:83833"/>
        <dbReference type="ChEBI" id="CHEBI:83834"/>
        <dbReference type="EC" id="5.2.1.8"/>
    </reaction>
</comment>
<organism evidence="6 7">
    <name type="scientific">Babesia microti (strain RI)</name>
    <dbReference type="NCBI Taxonomy" id="1133968"/>
    <lineage>
        <taxon>Eukaryota</taxon>
        <taxon>Sar</taxon>
        <taxon>Alveolata</taxon>
        <taxon>Apicomplexa</taxon>
        <taxon>Aconoidasida</taxon>
        <taxon>Piroplasmida</taxon>
        <taxon>Babesiidae</taxon>
        <taxon>Babesia</taxon>
    </lineage>
</organism>
<dbReference type="RefSeq" id="XP_012648926.1">
    <property type="nucleotide sequence ID" value="XM_012793472.1"/>
</dbReference>
<name>A0A0K3AR43_BABMR</name>
<evidence type="ECO:0000256" key="2">
    <source>
        <dbReference type="ARBA" id="ARBA00023110"/>
    </source>
</evidence>
<dbReference type="PIRSF" id="PIRSF001467">
    <property type="entry name" value="Peptidylpro_ismrse"/>
    <property type="match status" value="1"/>
</dbReference>
<dbReference type="FunFam" id="2.40.100.10:FF:000025">
    <property type="entry name" value="Peptidyl-prolyl cis-trans isomerase CYP19-2"/>
    <property type="match status" value="1"/>
</dbReference>
<evidence type="ECO:0000256" key="3">
    <source>
        <dbReference type="ARBA" id="ARBA00023235"/>
    </source>
</evidence>
<dbReference type="InterPro" id="IPR024936">
    <property type="entry name" value="Cyclophilin-type_PPIase"/>
</dbReference>
<keyword evidence="7" id="KW-1185">Reference proteome</keyword>
<dbReference type="Proteomes" id="UP000002899">
    <property type="component" value="Chromosome III"/>
</dbReference>
<dbReference type="InterPro" id="IPR029000">
    <property type="entry name" value="Cyclophilin-like_dom_sf"/>
</dbReference>
<proteinExistence type="inferred from homology"/>
<protein>
    <recommendedName>
        <fullName evidence="4">Peptidyl-prolyl cis-trans isomerase</fullName>
        <shortName evidence="4">PPIase</shortName>
        <ecNumber evidence="4">5.2.1.8</ecNumber>
    </recommendedName>
</protein>
<comment type="similarity">
    <text evidence="4">Belongs to the cyclophilin-type PPIase family.</text>
</comment>
<dbReference type="OMA" id="CVSIYGH"/>
<dbReference type="PRINTS" id="PR00153">
    <property type="entry name" value="CSAPPISMRASE"/>
</dbReference>
<dbReference type="PANTHER" id="PTHR11071:SF561">
    <property type="entry name" value="PEPTIDYL-PROLYL CIS-TRANS ISOMERASE D-RELATED"/>
    <property type="match status" value="1"/>
</dbReference>
<gene>
    <name evidence="6" type="ORF">BMR1_03g01580</name>
</gene>
<evidence type="ECO:0000313" key="6">
    <source>
        <dbReference type="EMBL" id="CTQ40915.1"/>
    </source>
</evidence>
<evidence type="ECO:0000256" key="4">
    <source>
        <dbReference type="RuleBase" id="RU363019"/>
    </source>
</evidence>
<dbReference type="GO" id="GO:0006457">
    <property type="term" value="P:protein folding"/>
    <property type="evidence" value="ECO:0007669"/>
    <property type="project" value="InterPro"/>
</dbReference>
<evidence type="ECO:0000259" key="5">
    <source>
        <dbReference type="PROSITE" id="PS50072"/>
    </source>
</evidence>
<dbReference type="InterPro" id="IPR002130">
    <property type="entry name" value="Cyclophilin-type_PPIase_dom"/>
</dbReference>
<dbReference type="KEGG" id="bmic:BMR1_03g01580"/>
<sequence>MEPEEIDLITSPGCPQYLSDLVTNKSNPVVFLDINIGSTPIGRLKIELFADRVPRTAENFRQFCTGEFLYNKVPIGYTGATFHRVIKDFMVQGGDFVNGDGTGFISIYGTSFDDESFAISHDDLGLVSMANKGPNTNGCQFFITTKACNWLDGKNVVFGKLIDNESLIILKKMENVTVTPSNYKPKLDITITNSGQL</sequence>
<keyword evidence="2 4" id="KW-0697">Rotamase</keyword>
<reference evidence="6 7" key="1">
    <citation type="journal article" date="2012" name="Nucleic Acids Res.">
        <title>Sequencing of the smallest Apicomplexan genome from the human pathogen Babesia microti.</title>
        <authorList>
            <person name="Cornillot E."/>
            <person name="Hadj-Kaddour K."/>
            <person name="Dassouli A."/>
            <person name="Noel B."/>
            <person name="Ranwez V."/>
            <person name="Vacherie B."/>
            <person name="Augagneur Y."/>
            <person name="Bres V."/>
            <person name="Duclos A."/>
            <person name="Randazzo S."/>
            <person name="Carcy B."/>
            <person name="Debierre-Grockiego F."/>
            <person name="Delbecq S."/>
            <person name="Moubri-Menage K."/>
            <person name="Shams-Eldin H."/>
            <person name="Usmani-Brown S."/>
            <person name="Bringaud F."/>
            <person name="Wincker P."/>
            <person name="Vivares C.P."/>
            <person name="Schwarz R.T."/>
            <person name="Schetters T.P."/>
            <person name="Krause P.J."/>
            <person name="Gorenflot A."/>
            <person name="Berry V."/>
            <person name="Barbe V."/>
            <person name="Ben Mamoun C."/>
        </authorList>
    </citation>
    <scope>NUCLEOTIDE SEQUENCE [LARGE SCALE GENOMIC DNA]</scope>
    <source>
        <strain evidence="6 7">RI</strain>
    </source>
</reference>
<dbReference type="InterPro" id="IPR020892">
    <property type="entry name" value="Cyclophilin-type_PPIase_CS"/>
</dbReference>
<dbReference type="PROSITE" id="PS50072">
    <property type="entry name" value="CSA_PPIASE_2"/>
    <property type="match status" value="1"/>
</dbReference>
<dbReference type="OrthoDB" id="193499at2759"/>
<evidence type="ECO:0000313" key="7">
    <source>
        <dbReference type="Proteomes" id="UP000002899"/>
    </source>
</evidence>
<accession>A0A0K3AR43</accession>
<dbReference type="Gene3D" id="2.40.100.10">
    <property type="entry name" value="Cyclophilin-like"/>
    <property type="match status" value="1"/>
</dbReference>